<dbReference type="PANTHER" id="PTHR33384">
    <property type="entry name" value="EXPRESSED PROTEIN"/>
    <property type="match status" value="1"/>
</dbReference>
<sequence length="132" mass="15185">MEHVKVGSTAQEKDLLEEYWEFIRLRTAVMMEKCMVKNEPVMCPKPRRQCMRSSVVHVDPNVPPELSDMLMSKASPTYYSGSPPVRCDNPLIQDIRFREQSVPQNPSFGVWIECYDPVGDRPRRGRSIPTTA</sequence>
<evidence type="ECO:0000313" key="2">
    <source>
        <dbReference type="Proteomes" id="UP001417504"/>
    </source>
</evidence>
<name>A0AAP0EVD4_9MAGN</name>
<reference evidence="1 2" key="1">
    <citation type="submission" date="2024-01" db="EMBL/GenBank/DDBJ databases">
        <title>Genome assemblies of Stephania.</title>
        <authorList>
            <person name="Yang L."/>
        </authorList>
    </citation>
    <scope>NUCLEOTIDE SEQUENCE [LARGE SCALE GENOMIC DNA]</scope>
    <source>
        <strain evidence="1">QJT</strain>
        <tissue evidence="1">Leaf</tissue>
    </source>
</reference>
<gene>
    <name evidence="1" type="ORF">Sjap_023014</name>
</gene>
<proteinExistence type="predicted"/>
<dbReference type="Proteomes" id="UP001417504">
    <property type="component" value="Unassembled WGS sequence"/>
</dbReference>
<protein>
    <submittedName>
        <fullName evidence="1">Uncharacterized protein</fullName>
    </submittedName>
</protein>
<dbReference type="EMBL" id="JBBNAE010000009">
    <property type="protein sequence ID" value="KAK9097517.1"/>
    <property type="molecule type" value="Genomic_DNA"/>
</dbReference>
<accession>A0AAP0EVD4</accession>
<keyword evidence="2" id="KW-1185">Reference proteome</keyword>
<organism evidence="1 2">
    <name type="scientific">Stephania japonica</name>
    <dbReference type="NCBI Taxonomy" id="461633"/>
    <lineage>
        <taxon>Eukaryota</taxon>
        <taxon>Viridiplantae</taxon>
        <taxon>Streptophyta</taxon>
        <taxon>Embryophyta</taxon>
        <taxon>Tracheophyta</taxon>
        <taxon>Spermatophyta</taxon>
        <taxon>Magnoliopsida</taxon>
        <taxon>Ranunculales</taxon>
        <taxon>Menispermaceae</taxon>
        <taxon>Menispermoideae</taxon>
        <taxon>Cissampelideae</taxon>
        <taxon>Stephania</taxon>
    </lineage>
</organism>
<dbReference type="PANTHER" id="PTHR33384:SF40">
    <property type="match status" value="1"/>
</dbReference>
<comment type="caution">
    <text evidence="1">The sequence shown here is derived from an EMBL/GenBank/DDBJ whole genome shotgun (WGS) entry which is preliminary data.</text>
</comment>
<evidence type="ECO:0000313" key="1">
    <source>
        <dbReference type="EMBL" id="KAK9097517.1"/>
    </source>
</evidence>
<dbReference type="AlphaFoldDB" id="A0AAP0EVD4"/>